<dbReference type="EMBL" id="MIEK01000017">
    <property type="protein sequence ID" value="OEH82706.1"/>
    <property type="molecule type" value="Genomic_DNA"/>
</dbReference>
<dbReference type="STRING" id="762845.BCR26_12280"/>
<keyword evidence="2" id="KW-1185">Reference proteome</keyword>
<evidence type="ECO:0000313" key="1">
    <source>
        <dbReference type="EMBL" id="OEH82706.1"/>
    </source>
</evidence>
<protein>
    <recommendedName>
        <fullName evidence="3">3-dehydroquinate synthase domain-containing protein</fullName>
    </recommendedName>
</protein>
<dbReference type="OrthoDB" id="2191538at2"/>
<organism evidence="1 2">
    <name type="scientific">Enterococcus rivorum</name>
    <dbReference type="NCBI Taxonomy" id="762845"/>
    <lineage>
        <taxon>Bacteria</taxon>
        <taxon>Bacillati</taxon>
        <taxon>Bacillota</taxon>
        <taxon>Bacilli</taxon>
        <taxon>Lactobacillales</taxon>
        <taxon>Enterococcaceae</taxon>
        <taxon>Enterococcus</taxon>
    </lineage>
</organism>
<accession>A0A1E5KXX3</accession>
<comment type="caution">
    <text evidence="1">The sequence shown here is derived from an EMBL/GenBank/DDBJ whole genome shotgun (WGS) entry which is preliminary data.</text>
</comment>
<sequence>MELAYEKSDQKTLITYGETFAAQLRKESLSSKHIVLLTNQRYYDLFSDKLIQLFEGMLSIDWYICRNDSHCNNFEELQEVLAFLSELNQQHSFIFLGVGNEGVVQLANFIKKNCLFKAVCWLLPLSIQSLSQSLLVQSVIELNNKAVLGSKELPERIIYDHTLLNDRGDSKLIDFLVFIKCGLVCSHDFLRMLYLNYNEANHLKHTSFNGMLKELIHYYEIQGEEINRFGQLFEEAFLETENGHLLSSHMKRLLGCLLQLLWSQEVSQFDFHYKNFLVWLIHLGYPIDFPKQILVSDYVESVTNQMNQWHKALLLDDIGVINDYQEPDVNQLLMVVEKYKEIIEEIRG</sequence>
<name>A0A1E5KXX3_9ENTE</name>
<evidence type="ECO:0000313" key="2">
    <source>
        <dbReference type="Proteomes" id="UP000095256"/>
    </source>
</evidence>
<reference evidence="1 2" key="1">
    <citation type="submission" date="2016-09" db="EMBL/GenBank/DDBJ databases">
        <authorList>
            <person name="Capua I."/>
            <person name="De Benedictis P."/>
            <person name="Joannis T."/>
            <person name="Lombin L.H."/>
            <person name="Cattoli G."/>
        </authorList>
    </citation>
    <scope>NUCLEOTIDE SEQUENCE [LARGE SCALE GENOMIC DNA]</scope>
    <source>
        <strain evidence="1 2">LMG 25899</strain>
    </source>
</reference>
<gene>
    <name evidence="1" type="ORF">BCR26_12280</name>
</gene>
<dbReference type="Gene3D" id="3.40.50.1970">
    <property type="match status" value="1"/>
</dbReference>
<dbReference type="Proteomes" id="UP000095256">
    <property type="component" value="Unassembled WGS sequence"/>
</dbReference>
<dbReference type="AlphaFoldDB" id="A0A1E5KXX3"/>
<proteinExistence type="predicted"/>
<evidence type="ECO:0008006" key="3">
    <source>
        <dbReference type="Google" id="ProtNLM"/>
    </source>
</evidence>
<dbReference type="RefSeq" id="WP_069698342.1">
    <property type="nucleotide sequence ID" value="NZ_JAGGMA010000024.1"/>
</dbReference>